<proteinExistence type="predicted"/>
<gene>
    <name evidence="2" type="ORF">FYJ63_05260</name>
</gene>
<organism evidence="2 3">
    <name type="scientific">Mobiluncus porci</name>
    <dbReference type="NCBI Taxonomy" id="2652278"/>
    <lineage>
        <taxon>Bacteria</taxon>
        <taxon>Bacillati</taxon>
        <taxon>Actinomycetota</taxon>
        <taxon>Actinomycetes</taxon>
        <taxon>Actinomycetales</taxon>
        <taxon>Actinomycetaceae</taxon>
        <taxon>Mobiluncus</taxon>
    </lineage>
</organism>
<keyword evidence="3" id="KW-1185">Reference proteome</keyword>
<keyword evidence="1" id="KW-0812">Transmembrane</keyword>
<sequence>MSADKTSKPLQFRFRPTPRQWLLTAAGSLATIFWYACPDFVTTAKARFFTRLGTLAGIGSLTAIVASDTVNEVRHEYTRESPDEEAWEMTSDNVNFDKKNLNLPQLILLFVLGGGFIALGIWFEFWLFRRGERRRLAGVKLAHTRQAIPLGLLFAAGYLIDDSMTN</sequence>
<keyword evidence="1" id="KW-0472">Membrane</keyword>
<dbReference type="Proteomes" id="UP000442535">
    <property type="component" value="Unassembled WGS sequence"/>
</dbReference>
<protein>
    <submittedName>
        <fullName evidence="2">Uncharacterized protein</fullName>
    </submittedName>
</protein>
<reference evidence="2 3" key="1">
    <citation type="submission" date="2019-08" db="EMBL/GenBank/DDBJ databases">
        <title>In-depth cultivation of the pig gut microbiome towards novel bacterial diversity and tailored functional studies.</title>
        <authorList>
            <person name="Wylensek D."/>
            <person name="Hitch T.C.A."/>
            <person name="Clavel T."/>
        </authorList>
    </citation>
    <scope>NUCLEOTIDE SEQUENCE [LARGE SCALE GENOMIC DNA]</scope>
    <source>
        <strain evidence="2 3">RF-GAM-744-WT-7</strain>
    </source>
</reference>
<evidence type="ECO:0000313" key="2">
    <source>
        <dbReference type="EMBL" id="MST49644.1"/>
    </source>
</evidence>
<evidence type="ECO:0000313" key="3">
    <source>
        <dbReference type="Proteomes" id="UP000442535"/>
    </source>
</evidence>
<keyword evidence="1" id="KW-1133">Transmembrane helix</keyword>
<dbReference type="RefSeq" id="WP_154544508.1">
    <property type="nucleotide sequence ID" value="NZ_JAQYQY010000039.1"/>
</dbReference>
<dbReference type="EMBL" id="VUMY01000007">
    <property type="protein sequence ID" value="MST49644.1"/>
    <property type="molecule type" value="Genomic_DNA"/>
</dbReference>
<feature type="transmembrane region" description="Helical" evidence="1">
    <location>
        <begin position="106"/>
        <end position="128"/>
    </location>
</feature>
<name>A0A7K0K2L2_9ACTO</name>
<feature type="transmembrane region" description="Helical" evidence="1">
    <location>
        <begin position="20"/>
        <end position="36"/>
    </location>
</feature>
<evidence type="ECO:0000256" key="1">
    <source>
        <dbReference type="SAM" id="Phobius"/>
    </source>
</evidence>
<accession>A0A7K0K2L2</accession>
<comment type="caution">
    <text evidence="2">The sequence shown here is derived from an EMBL/GenBank/DDBJ whole genome shotgun (WGS) entry which is preliminary data.</text>
</comment>
<dbReference type="AlphaFoldDB" id="A0A7K0K2L2"/>